<dbReference type="SUPFAM" id="SSF55781">
    <property type="entry name" value="GAF domain-like"/>
    <property type="match status" value="1"/>
</dbReference>
<dbReference type="Gene3D" id="3.30.450.40">
    <property type="match status" value="1"/>
</dbReference>
<reference evidence="2 3" key="1">
    <citation type="submission" date="2019-07" db="EMBL/GenBank/DDBJ databases">
        <title>Genome sequencing of lignin-degrading bacterial isolates.</title>
        <authorList>
            <person name="Gladden J."/>
        </authorList>
    </citation>
    <scope>NUCLEOTIDE SEQUENCE [LARGE SCALE GENOMIC DNA]</scope>
    <source>
        <strain evidence="2 3">J11</strain>
    </source>
</reference>
<gene>
    <name evidence="2" type="ORF">L602_002700000200</name>
</gene>
<dbReference type="Pfam" id="PF01590">
    <property type="entry name" value="GAF"/>
    <property type="match status" value="1"/>
</dbReference>
<organism evidence="2 3">
    <name type="scientific">Cupriavidus gilardii J11</name>
    <dbReference type="NCBI Taxonomy" id="936133"/>
    <lineage>
        <taxon>Bacteria</taxon>
        <taxon>Pseudomonadati</taxon>
        <taxon>Pseudomonadota</taxon>
        <taxon>Betaproteobacteria</taxon>
        <taxon>Burkholderiales</taxon>
        <taxon>Burkholderiaceae</taxon>
        <taxon>Cupriavidus</taxon>
    </lineage>
</organism>
<name>A0A562BIA7_9BURK</name>
<dbReference type="AlphaFoldDB" id="A0A562BIA7"/>
<evidence type="ECO:0000313" key="2">
    <source>
        <dbReference type="EMBL" id="TWG84928.1"/>
    </source>
</evidence>
<proteinExistence type="predicted"/>
<comment type="caution">
    <text evidence="2">The sequence shown here is derived from an EMBL/GenBank/DDBJ whole genome shotgun (WGS) entry which is preliminary data.</text>
</comment>
<dbReference type="InterPro" id="IPR029016">
    <property type="entry name" value="GAF-like_dom_sf"/>
</dbReference>
<keyword evidence="3" id="KW-1185">Reference proteome</keyword>
<evidence type="ECO:0000259" key="1">
    <source>
        <dbReference type="Pfam" id="PF01590"/>
    </source>
</evidence>
<sequence length="177" mass="18729">MAGASIDMTEGAALPPGLPAEEAAALRSACEAARDAGEIFAAVGSATLRLLGPGLLTINAWRPATSEVVRLWSSDPAAYPVGGSKRKGDTPWARRVLWDAEVFVGEGDAALAEVFDDIATIRGLGLKAVVNVPVREAGRCIGTFNYLAPRPQWRTEEVRLLETLATFVTPAFDRLPG</sequence>
<accession>A0A562BIA7</accession>
<dbReference type="EMBL" id="VLJN01000020">
    <property type="protein sequence ID" value="TWG84928.1"/>
    <property type="molecule type" value="Genomic_DNA"/>
</dbReference>
<dbReference type="Proteomes" id="UP000318141">
    <property type="component" value="Unassembled WGS sequence"/>
</dbReference>
<feature type="domain" description="GAF" evidence="1">
    <location>
        <begin position="81"/>
        <end position="168"/>
    </location>
</feature>
<dbReference type="InterPro" id="IPR003018">
    <property type="entry name" value="GAF"/>
</dbReference>
<protein>
    <submittedName>
        <fullName evidence="2">GAF domain-containing protein</fullName>
    </submittedName>
</protein>
<evidence type="ECO:0000313" key="3">
    <source>
        <dbReference type="Proteomes" id="UP000318141"/>
    </source>
</evidence>